<dbReference type="Pfam" id="PF13211">
    <property type="entry name" value="DUF4019"/>
    <property type="match status" value="1"/>
</dbReference>
<evidence type="ECO:0000313" key="3">
    <source>
        <dbReference type="Proteomes" id="UP000020406"/>
    </source>
</evidence>
<organism evidence="2 3">
    <name type="scientific">Xylella taiwanensis</name>
    <dbReference type="NCBI Taxonomy" id="1444770"/>
    <lineage>
        <taxon>Bacteria</taxon>
        <taxon>Pseudomonadati</taxon>
        <taxon>Pseudomonadota</taxon>
        <taxon>Gammaproteobacteria</taxon>
        <taxon>Lysobacterales</taxon>
        <taxon>Lysobacteraceae</taxon>
        <taxon>Xylella</taxon>
    </lineage>
</organism>
<name>Z9JI75_9GAMM</name>
<gene>
    <name evidence="2" type="ORF">AF72_09385</name>
</gene>
<dbReference type="RefSeq" id="WP_425511071.1">
    <property type="nucleotide sequence ID" value="NZ_CP053627.1"/>
</dbReference>
<evidence type="ECO:0008006" key="4">
    <source>
        <dbReference type="Google" id="ProtNLM"/>
    </source>
</evidence>
<feature type="signal peptide" evidence="1">
    <location>
        <begin position="1"/>
        <end position="22"/>
    </location>
</feature>
<protein>
    <recommendedName>
        <fullName evidence="4">DUF4019 domain-containing protein</fullName>
    </recommendedName>
</protein>
<reference evidence="2 3" key="1">
    <citation type="journal article" date="2014" name="Genome Announc.">
        <title>Draft Genome Sequence of Xylella fastidiosa Pear Leaf Scorch Strain in Taiwan.</title>
        <authorList>
            <person name="Su C.C."/>
            <person name="Deng W.L."/>
            <person name="Jan F.J."/>
            <person name="Chang C.J."/>
            <person name="Huang H."/>
            <person name="Chen J."/>
        </authorList>
    </citation>
    <scope>NUCLEOTIDE SEQUENCE [LARGE SCALE GENOMIC DNA]</scope>
    <source>
        <strain evidence="2 3">PLS229</strain>
    </source>
</reference>
<dbReference type="EMBL" id="JDSQ01000015">
    <property type="protein sequence ID" value="EWS77718.1"/>
    <property type="molecule type" value="Genomic_DNA"/>
</dbReference>
<feature type="chain" id="PRO_5004992029" description="DUF4019 domain-containing protein" evidence="1">
    <location>
        <begin position="23"/>
        <end position="168"/>
    </location>
</feature>
<dbReference type="AlphaFoldDB" id="Z9JI75"/>
<evidence type="ECO:0000256" key="1">
    <source>
        <dbReference type="SAM" id="SignalP"/>
    </source>
</evidence>
<dbReference type="GeneID" id="68901672"/>
<proteinExistence type="predicted"/>
<comment type="caution">
    <text evidence="2">The sequence shown here is derived from an EMBL/GenBank/DDBJ whole genome shotgun (WGS) entry which is preliminary data.</text>
</comment>
<accession>Z9JI75</accession>
<keyword evidence="1" id="KW-0732">Signal</keyword>
<dbReference type="eggNOG" id="COG2197">
    <property type="taxonomic scope" value="Bacteria"/>
</dbReference>
<sequence length="168" mass="18322">MFCPARLLVLVFLAPLLGRAQSQVKLVAVAPTLTPAQQVQLARQNAMMNQAALKVAQLVDAGQIAQIWDGASVVAKQAVRRDAFIEQIGVERGRLGTVIARTHGVVTRVQYGTGMQVPAGLYFNVSFTVRFANASQPLRELISFRQDDDNIWRLSGYSLRAPGNEAAF</sequence>
<dbReference type="Proteomes" id="UP000020406">
    <property type="component" value="Unassembled WGS sequence"/>
</dbReference>
<evidence type="ECO:0000313" key="2">
    <source>
        <dbReference type="EMBL" id="EWS77718.1"/>
    </source>
</evidence>
<dbReference type="InterPro" id="IPR025091">
    <property type="entry name" value="DUF4019"/>
</dbReference>
<dbReference type="PATRIC" id="fig|1444770.3.peg.2227"/>